<dbReference type="Proteomes" id="UP000188324">
    <property type="component" value="Chromosome"/>
</dbReference>
<dbReference type="PANTHER" id="PTHR44086:SF13">
    <property type="entry name" value="THIOSULFATE SULFURTRANSFERASE PSPE"/>
    <property type="match status" value="1"/>
</dbReference>
<gene>
    <name evidence="1" type="ORF">RPIT_10330</name>
</gene>
<dbReference type="RefSeq" id="WP_077342913.1">
    <property type="nucleotide sequence ID" value="NZ_CP019605.1"/>
</dbReference>
<dbReference type="PROSITE" id="PS50206">
    <property type="entry name" value="RHODANESE_3"/>
    <property type="match status" value="1"/>
</dbReference>
<dbReference type="Pfam" id="PF00581">
    <property type="entry name" value="Rhodanese"/>
    <property type="match status" value="1"/>
</dbReference>
<accession>A0A1Q2CGF5</accession>
<sequence>MASREPGTPLRRSFADLVGEANAIVPPLPLADAARLLGDDTVLFVDLREPGEIAREGQIPGAYRAPRGLLEFWVDPASPYYRADLDSGRRLVLYCASAWRSALAARSLVEMGMTDVTHIDGGFSAWKNAGHPIESSER</sequence>
<dbReference type="AlphaFoldDB" id="A0A1Q2CGF5"/>
<dbReference type="EMBL" id="CP019605">
    <property type="protein sequence ID" value="AQP45140.1"/>
    <property type="molecule type" value="Genomic_DNA"/>
</dbReference>
<dbReference type="SUPFAM" id="SSF52821">
    <property type="entry name" value="Rhodanese/Cell cycle control phosphatase"/>
    <property type="match status" value="1"/>
</dbReference>
<evidence type="ECO:0000313" key="1">
    <source>
        <dbReference type="EMBL" id="AQP45140.1"/>
    </source>
</evidence>
<dbReference type="STRING" id="1610493.RPIT_10330"/>
<protein>
    <submittedName>
        <fullName evidence="1">Rhodanese</fullName>
    </submittedName>
</protein>
<dbReference type="Gene3D" id="3.40.250.10">
    <property type="entry name" value="Rhodanese-like domain"/>
    <property type="match status" value="1"/>
</dbReference>
<name>A0A1Q2CGF5_9ACTN</name>
<keyword evidence="2" id="KW-1185">Reference proteome</keyword>
<dbReference type="OrthoDB" id="4828183at2"/>
<proteinExistence type="predicted"/>
<dbReference type="KEGG" id="tfl:RPIT_10330"/>
<dbReference type="InterPro" id="IPR001763">
    <property type="entry name" value="Rhodanese-like_dom"/>
</dbReference>
<dbReference type="SMART" id="SM00450">
    <property type="entry name" value="RHOD"/>
    <property type="match status" value="1"/>
</dbReference>
<dbReference type="GO" id="GO:0004792">
    <property type="term" value="F:thiosulfate-cyanide sulfurtransferase activity"/>
    <property type="evidence" value="ECO:0007669"/>
    <property type="project" value="TreeGrafter"/>
</dbReference>
<evidence type="ECO:0000313" key="2">
    <source>
        <dbReference type="Proteomes" id="UP000188324"/>
    </source>
</evidence>
<reference evidence="1 2" key="1">
    <citation type="journal article" date="2016" name="Int. J. Syst. Evol. Microbiol.">
        <title>Tessaracoccus flavus sp. nov., isolated from the drainage system of a lindane-producing factory.</title>
        <authorList>
            <person name="Kumari R."/>
            <person name="Singh P."/>
            <person name="Schumann P."/>
            <person name="Lal R."/>
        </authorList>
    </citation>
    <scope>NUCLEOTIDE SEQUENCE [LARGE SCALE GENOMIC DNA]</scope>
    <source>
        <strain evidence="1 2">RP1T</strain>
    </source>
</reference>
<dbReference type="CDD" id="cd01447">
    <property type="entry name" value="Polysulfide_ST"/>
    <property type="match status" value="1"/>
</dbReference>
<dbReference type="InterPro" id="IPR036873">
    <property type="entry name" value="Rhodanese-like_dom_sf"/>
</dbReference>
<dbReference type="PANTHER" id="PTHR44086">
    <property type="entry name" value="THIOSULFATE SULFURTRANSFERASE RDL2, MITOCHONDRIAL-RELATED"/>
    <property type="match status" value="1"/>
</dbReference>
<organism evidence="1 2">
    <name type="scientific">Tessaracoccus flavus</name>
    <dbReference type="NCBI Taxonomy" id="1610493"/>
    <lineage>
        <taxon>Bacteria</taxon>
        <taxon>Bacillati</taxon>
        <taxon>Actinomycetota</taxon>
        <taxon>Actinomycetes</taxon>
        <taxon>Propionibacteriales</taxon>
        <taxon>Propionibacteriaceae</taxon>
        <taxon>Tessaracoccus</taxon>
    </lineage>
</organism>